<organism evidence="1 2">
    <name type="scientific">Adiantum capillus-veneris</name>
    <name type="common">Maidenhair fern</name>
    <dbReference type="NCBI Taxonomy" id="13818"/>
    <lineage>
        <taxon>Eukaryota</taxon>
        <taxon>Viridiplantae</taxon>
        <taxon>Streptophyta</taxon>
        <taxon>Embryophyta</taxon>
        <taxon>Tracheophyta</taxon>
        <taxon>Polypodiopsida</taxon>
        <taxon>Polypodiidae</taxon>
        <taxon>Polypodiales</taxon>
        <taxon>Pteridineae</taxon>
        <taxon>Pteridaceae</taxon>
        <taxon>Vittarioideae</taxon>
        <taxon>Adiantum</taxon>
    </lineage>
</organism>
<sequence length="209" mass="23491">MVVRQIVNITNGTLLDPFSQKLILIFGDLAQLSPVCHHQEPLCHVCSIQNSAYIAEVTTHNMTFLVRHAADPAYVQFLDTIRVKQPTEQQIAETLSQCVINETELLRVIDDATTPICTHREDVYKYNNLILQKSFSESDIVAIPVKTNALDEPLLQEWLQDKAFHEMDNTAIGARCMITENINLAMRAANGSTDRILPTHTTVPVKLLL</sequence>
<keyword evidence="2" id="KW-1185">Reference proteome</keyword>
<accession>A0A9D4ZFU8</accession>
<evidence type="ECO:0000313" key="2">
    <source>
        <dbReference type="Proteomes" id="UP000886520"/>
    </source>
</evidence>
<evidence type="ECO:0008006" key="3">
    <source>
        <dbReference type="Google" id="ProtNLM"/>
    </source>
</evidence>
<evidence type="ECO:0000313" key="1">
    <source>
        <dbReference type="EMBL" id="KAI5071665.1"/>
    </source>
</evidence>
<dbReference type="Proteomes" id="UP000886520">
    <property type="component" value="Chromosome 13"/>
</dbReference>
<reference evidence="1" key="1">
    <citation type="submission" date="2021-01" db="EMBL/GenBank/DDBJ databases">
        <title>Adiantum capillus-veneris genome.</title>
        <authorList>
            <person name="Fang Y."/>
            <person name="Liao Q."/>
        </authorList>
    </citation>
    <scope>NUCLEOTIDE SEQUENCE</scope>
    <source>
        <strain evidence="1">H3</strain>
        <tissue evidence="1">Leaf</tissue>
    </source>
</reference>
<name>A0A9D4ZFU8_ADICA</name>
<dbReference type="OrthoDB" id="547928at2759"/>
<dbReference type="AlphaFoldDB" id="A0A9D4ZFU8"/>
<proteinExistence type="predicted"/>
<comment type="caution">
    <text evidence="1">The sequence shown here is derived from an EMBL/GenBank/DDBJ whole genome shotgun (WGS) entry which is preliminary data.</text>
</comment>
<dbReference type="EMBL" id="JABFUD020000013">
    <property type="protein sequence ID" value="KAI5071665.1"/>
    <property type="molecule type" value="Genomic_DNA"/>
</dbReference>
<gene>
    <name evidence="1" type="ORF">GOP47_0013916</name>
</gene>
<protein>
    <recommendedName>
        <fullName evidence="3">ATP-dependent DNA helicase</fullName>
    </recommendedName>
</protein>